<feature type="signal peptide" evidence="3">
    <location>
        <begin position="1"/>
        <end position="21"/>
    </location>
</feature>
<name>A0A517L671_9PEZI</name>
<dbReference type="PANTHER" id="PTHR43669:SF4">
    <property type="entry name" value="SHORT-CHAIN DEHYDROGENASE"/>
    <property type="match status" value="1"/>
</dbReference>
<dbReference type="STRING" id="50376.A0A517L671"/>
<feature type="chain" id="PRO_5022158722" evidence="3">
    <location>
        <begin position="22"/>
        <end position="228"/>
    </location>
</feature>
<proteinExistence type="inferred from homology"/>
<organism evidence="4 5">
    <name type="scientific">Venturia effusa</name>
    <dbReference type="NCBI Taxonomy" id="50376"/>
    <lineage>
        <taxon>Eukaryota</taxon>
        <taxon>Fungi</taxon>
        <taxon>Dikarya</taxon>
        <taxon>Ascomycota</taxon>
        <taxon>Pezizomycotina</taxon>
        <taxon>Dothideomycetes</taxon>
        <taxon>Pleosporomycetidae</taxon>
        <taxon>Venturiales</taxon>
        <taxon>Venturiaceae</taxon>
        <taxon>Venturia</taxon>
    </lineage>
</organism>
<evidence type="ECO:0000256" key="2">
    <source>
        <dbReference type="ARBA" id="ARBA00023002"/>
    </source>
</evidence>
<dbReference type="InterPro" id="IPR002347">
    <property type="entry name" value="SDR_fam"/>
</dbReference>
<keyword evidence="3" id="KW-0732">Signal</keyword>
<dbReference type="SUPFAM" id="SSF51735">
    <property type="entry name" value="NAD(P)-binding Rossmann-fold domains"/>
    <property type="match status" value="1"/>
</dbReference>
<reference evidence="4 5" key="1">
    <citation type="submission" date="2019-07" db="EMBL/GenBank/DDBJ databases">
        <title>Finished genome of Venturia effusa.</title>
        <authorList>
            <person name="Young C.A."/>
            <person name="Cox M.P."/>
            <person name="Ganley A.R.D."/>
            <person name="David W.J."/>
        </authorList>
    </citation>
    <scope>NUCLEOTIDE SEQUENCE [LARGE SCALE GENOMIC DNA]</scope>
    <source>
        <strain evidence="5">albino</strain>
    </source>
</reference>
<dbReference type="PANTHER" id="PTHR43669">
    <property type="entry name" value="5-KETO-D-GLUCONATE 5-REDUCTASE"/>
    <property type="match status" value="1"/>
</dbReference>
<evidence type="ECO:0000256" key="1">
    <source>
        <dbReference type="ARBA" id="ARBA00006484"/>
    </source>
</evidence>
<accession>A0A517L671</accession>
<dbReference type="GO" id="GO:0016491">
    <property type="term" value="F:oxidoreductase activity"/>
    <property type="evidence" value="ECO:0007669"/>
    <property type="project" value="UniProtKB-KW"/>
</dbReference>
<dbReference type="Gene3D" id="3.40.50.720">
    <property type="entry name" value="NAD(P)-binding Rossmann-like Domain"/>
    <property type="match status" value="1"/>
</dbReference>
<comment type="similarity">
    <text evidence="1">Belongs to the short-chain dehydrogenases/reductases (SDR) family.</text>
</comment>
<protein>
    <submittedName>
        <fullName evidence="4">Uncharacterized protein</fullName>
    </submittedName>
</protein>
<evidence type="ECO:0000256" key="3">
    <source>
        <dbReference type="SAM" id="SignalP"/>
    </source>
</evidence>
<dbReference type="AlphaFoldDB" id="A0A517L671"/>
<dbReference type="InterPro" id="IPR036291">
    <property type="entry name" value="NAD(P)-bd_dom_sf"/>
</dbReference>
<evidence type="ECO:0000313" key="4">
    <source>
        <dbReference type="EMBL" id="QDS71136.1"/>
    </source>
</evidence>
<dbReference type="Pfam" id="PF13561">
    <property type="entry name" value="adh_short_C2"/>
    <property type="match status" value="1"/>
</dbReference>
<dbReference type="EMBL" id="CP042189">
    <property type="protein sequence ID" value="QDS71136.1"/>
    <property type="molecule type" value="Genomic_DNA"/>
</dbReference>
<sequence>MSHTPTLLILGFGTNVGTAVAQAFSKNGYKIATVSRSASTASTSLGYLHIQGDLSDPTSLPSIFTTVRSKLGEPSVVVYNAAANSHMDKADPLSIPLADLVKDLNINTVSALMAAQEATKSFAALPESASKTFIFTGNILNRQILPPLMSNGIGKSATAHFLESAAAAYKPVGYKFYYADERKVDGSSVYRAIDGEAHGKFYVELSEGKEQGPWLATFVKGVGYKSFQ</sequence>
<dbReference type="Proteomes" id="UP000316270">
    <property type="component" value="Chromosome 5"/>
</dbReference>
<evidence type="ECO:0000313" key="5">
    <source>
        <dbReference type="Proteomes" id="UP000316270"/>
    </source>
</evidence>
<keyword evidence="5" id="KW-1185">Reference proteome</keyword>
<gene>
    <name evidence="4" type="ORF">FKW77_009876</name>
</gene>
<dbReference type="OrthoDB" id="5336600at2759"/>
<keyword evidence="2" id="KW-0560">Oxidoreductase</keyword>